<proteinExistence type="predicted"/>
<dbReference type="SMART" id="SM00320">
    <property type="entry name" value="WD40"/>
    <property type="match status" value="1"/>
</dbReference>
<reference evidence="1" key="1">
    <citation type="submission" date="2020-04" db="EMBL/GenBank/DDBJ databases">
        <authorList>
            <person name="Alioto T."/>
            <person name="Alioto T."/>
            <person name="Gomez Garrido J."/>
        </authorList>
    </citation>
    <scope>NUCLEOTIDE SEQUENCE</scope>
    <source>
        <strain evidence="1">A484AB</strain>
    </source>
</reference>
<dbReference type="InterPro" id="IPR015943">
    <property type="entry name" value="WD40/YVTN_repeat-like_dom_sf"/>
</dbReference>
<sequence>KLETVLNIAERKLVPFFHGNEEAFSSCAFSPNGKRLLTSNGSNTIKLWDVSRQSLLVSLCADVCINWCSFSSTGLFIIGDRKDAVDRSDEDVCFWEPNDFIIQNRTPEDSFCVWSAITWQRSDERNIRYVKLDELG</sequence>
<evidence type="ECO:0000313" key="1">
    <source>
        <dbReference type="EMBL" id="CAB4045835.1"/>
    </source>
</evidence>
<dbReference type="InterPro" id="IPR036322">
    <property type="entry name" value="WD40_repeat_dom_sf"/>
</dbReference>
<name>A0A6S7KJZ1_PARCT</name>
<feature type="non-terminal residue" evidence="1">
    <location>
        <position position="1"/>
    </location>
</feature>
<dbReference type="SUPFAM" id="SSF50978">
    <property type="entry name" value="WD40 repeat-like"/>
    <property type="match status" value="1"/>
</dbReference>
<dbReference type="PROSITE" id="PS50294">
    <property type="entry name" value="WD_REPEATS_REGION"/>
    <property type="match status" value="1"/>
</dbReference>
<dbReference type="Pfam" id="PF00400">
    <property type="entry name" value="WD40"/>
    <property type="match status" value="1"/>
</dbReference>
<dbReference type="InterPro" id="IPR001680">
    <property type="entry name" value="WD40_rpt"/>
</dbReference>
<dbReference type="Gene3D" id="2.130.10.10">
    <property type="entry name" value="YVTN repeat-like/Quinoprotein amine dehydrogenase"/>
    <property type="match status" value="1"/>
</dbReference>
<accession>A0A6S7KJZ1</accession>
<protein>
    <submittedName>
        <fullName evidence="1">WD40 repeat domain-containing</fullName>
    </submittedName>
</protein>
<dbReference type="EMBL" id="CACRXK020042357">
    <property type="protein sequence ID" value="CAB4045835.1"/>
    <property type="molecule type" value="Genomic_DNA"/>
</dbReference>
<dbReference type="AlphaFoldDB" id="A0A6S7KJZ1"/>
<comment type="caution">
    <text evidence="1">The sequence shown here is derived from an EMBL/GenBank/DDBJ whole genome shotgun (WGS) entry which is preliminary data.</text>
</comment>
<dbReference type="Proteomes" id="UP001152795">
    <property type="component" value="Unassembled WGS sequence"/>
</dbReference>
<organism evidence="1 2">
    <name type="scientific">Paramuricea clavata</name>
    <name type="common">Red gorgonian</name>
    <name type="synonym">Violescent sea-whip</name>
    <dbReference type="NCBI Taxonomy" id="317549"/>
    <lineage>
        <taxon>Eukaryota</taxon>
        <taxon>Metazoa</taxon>
        <taxon>Cnidaria</taxon>
        <taxon>Anthozoa</taxon>
        <taxon>Octocorallia</taxon>
        <taxon>Malacalcyonacea</taxon>
        <taxon>Plexauridae</taxon>
        <taxon>Paramuricea</taxon>
    </lineage>
</organism>
<keyword evidence="2" id="KW-1185">Reference proteome</keyword>
<feature type="non-terminal residue" evidence="1">
    <location>
        <position position="136"/>
    </location>
</feature>
<dbReference type="OrthoDB" id="10530279at2759"/>
<gene>
    <name evidence="1" type="ORF">PACLA_8A077271</name>
</gene>
<dbReference type="PROSITE" id="PS50082">
    <property type="entry name" value="WD_REPEATS_2"/>
    <property type="match status" value="1"/>
</dbReference>
<evidence type="ECO:0000313" key="2">
    <source>
        <dbReference type="Proteomes" id="UP001152795"/>
    </source>
</evidence>